<evidence type="ECO:0000259" key="3">
    <source>
        <dbReference type="SMART" id="SM00701"/>
    </source>
</evidence>
<name>A0A4R2QXA8_9PSEU</name>
<dbReference type="GO" id="GO:0008745">
    <property type="term" value="F:N-acetylmuramoyl-L-alanine amidase activity"/>
    <property type="evidence" value="ECO:0007669"/>
    <property type="project" value="InterPro"/>
</dbReference>
<evidence type="ECO:0000313" key="5">
    <source>
        <dbReference type="Proteomes" id="UP000294911"/>
    </source>
</evidence>
<accession>A0A4R2QXA8</accession>
<feature type="domain" description="Peptidoglycan recognition protein family" evidence="3">
    <location>
        <begin position="50"/>
        <end position="204"/>
    </location>
</feature>
<protein>
    <submittedName>
        <fullName evidence="4">N-acetylmuramoyl-L-alanine amidase</fullName>
    </submittedName>
</protein>
<dbReference type="InterPro" id="IPR015510">
    <property type="entry name" value="PGRP"/>
</dbReference>
<dbReference type="OrthoDB" id="514320at2"/>
<dbReference type="PANTHER" id="PTHR11022">
    <property type="entry name" value="PEPTIDOGLYCAN RECOGNITION PROTEIN"/>
    <property type="match status" value="1"/>
</dbReference>
<dbReference type="GO" id="GO:0009253">
    <property type="term" value="P:peptidoglycan catabolic process"/>
    <property type="evidence" value="ECO:0007669"/>
    <property type="project" value="InterPro"/>
</dbReference>
<dbReference type="PROSITE" id="PS51318">
    <property type="entry name" value="TAT"/>
    <property type="match status" value="1"/>
</dbReference>
<feature type="domain" description="N-acetylmuramoyl-L-alanine amidase" evidence="2">
    <location>
        <begin position="62"/>
        <end position="210"/>
    </location>
</feature>
<dbReference type="InterPro" id="IPR006311">
    <property type="entry name" value="TAT_signal"/>
</dbReference>
<dbReference type="RefSeq" id="WP_132876224.1">
    <property type="nucleotide sequence ID" value="NZ_SLXQ01000002.1"/>
</dbReference>
<sequence>MAFPTRPLGRRTLLQGGLTVTAFGAIGLAVPQAAGALTRPARALSSKAAPEIHGTADWGARSPNGTIEVLDQPPIWVAVHHTAGGNSDDTSLEHAFSLSRGIQNFHMDDRGWVDSGQQFTNSRGGHITEGRHESLNALNDGGKHVVGAHVGDHNSDAVGIENEGTYTEVDVPDALWNSLVELVSHMCSQFGIPASEIYGHRDYNSTECPGEVLYGRLPELRDAVGARLGQEVKQPTTWRLVQPGDTGPEVLAGQHLLRAQGMSVPTDGVFGASTQRAVAELESRYGITPAACSAVRKRPETGLLGAGIWPILATTVRPGDQGPAAKAAQVLLDAKGRSSRIQSTIDTSAWKQLLAK</sequence>
<dbReference type="SUPFAM" id="SSF55846">
    <property type="entry name" value="N-acetylmuramoyl-L-alanine amidase-like"/>
    <property type="match status" value="1"/>
</dbReference>
<dbReference type="SMART" id="SM00644">
    <property type="entry name" value="Ami_2"/>
    <property type="match status" value="1"/>
</dbReference>
<dbReference type="Proteomes" id="UP000294911">
    <property type="component" value="Unassembled WGS sequence"/>
</dbReference>
<dbReference type="InterPro" id="IPR006619">
    <property type="entry name" value="PGRP_domain_met/bac"/>
</dbReference>
<dbReference type="CDD" id="cd06583">
    <property type="entry name" value="PGRP"/>
    <property type="match status" value="1"/>
</dbReference>
<dbReference type="Pfam" id="PF01510">
    <property type="entry name" value="Amidase_2"/>
    <property type="match status" value="1"/>
</dbReference>
<evidence type="ECO:0000259" key="2">
    <source>
        <dbReference type="SMART" id="SM00644"/>
    </source>
</evidence>
<dbReference type="InterPro" id="IPR002502">
    <property type="entry name" value="Amidase_domain"/>
</dbReference>
<dbReference type="Gene3D" id="3.40.80.10">
    <property type="entry name" value="Peptidoglycan recognition protein-like"/>
    <property type="match status" value="1"/>
</dbReference>
<dbReference type="PANTHER" id="PTHR11022:SF41">
    <property type="entry name" value="PEPTIDOGLYCAN-RECOGNITION PROTEIN LC-RELATED"/>
    <property type="match status" value="1"/>
</dbReference>
<reference evidence="4 5" key="1">
    <citation type="submission" date="2019-03" db="EMBL/GenBank/DDBJ databases">
        <title>Genomic Encyclopedia of Type Strains, Phase IV (KMG-IV): sequencing the most valuable type-strain genomes for metagenomic binning, comparative biology and taxonomic classification.</title>
        <authorList>
            <person name="Goeker M."/>
        </authorList>
    </citation>
    <scope>NUCLEOTIDE SEQUENCE [LARGE SCALE GENOMIC DNA]</scope>
    <source>
        <strain evidence="4 5">DSM 45765</strain>
    </source>
</reference>
<dbReference type="EMBL" id="SLXQ01000002">
    <property type="protein sequence ID" value="TCP54810.1"/>
    <property type="molecule type" value="Genomic_DNA"/>
</dbReference>
<keyword evidence="5" id="KW-1185">Reference proteome</keyword>
<organism evidence="4 5">
    <name type="scientific">Tamaricihabitans halophyticus</name>
    <dbReference type="NCBI Taxonomy" id="1262583"/>
    <lineage>
        <taxon>Bacteria</taxon>
        <taxon>Bacillati</taxon>
        <taxon>Actinomycetota</taxon>
        <taxon>Actinomycetes</taxon>
        <taxon>Pseudonocardiales</taxon>
        <taxon>Pseudonocardiaceae</taxon>
        <taxon>Tamaricihabitans</taxon>
    </lineage>
</organism>
<comment type="caution">
    <text evidence="4">The sequence shown here is derived from an EMBL/GenBank/DDBJ whole genome shotgun (WGS) entry which is preliminary data.</text>
</comment>
<dbReference type="InterPro" id="IPR036365">
    <property type="entry name" value="PGBD-like_sf"/>
</dbReference>
<comment type="similarity">
    <text evidence="1">Belongs to the N-acetylmuramoyl-L-alanine amidase 2 family.</text>
</comment>
<evidence type="ECO:0000256" key="1">
    <source>
        <dbReference type="ARBA" id="ARBA00007553"/>
    </source>
</evidence>
<dbReference type="Pfam" id="PF01471">
    <property type="entry name" value="PG_binding_1"/>
    <property type="match status" value="1"/>
</dbReference>
<evidence type="ECO:0000313" key="4">
    <source>
        <dbReference type="EMBL" id="TCP54810.1"/>
    </source>
</evidence>
<dbReference type="GO" id="GO:0008270">
    <property type="term" value="F:zinc ion binding"/>
    <property type="evidence" value="ECO:0007669"/>
    <property type="project" value="InterPro"/>
</dbReference>
<proteinExistence type="inferred from homology"/>
<dbReference type="InterPro" id="IPR002477">
    <property type="entry name" value="Peptidoglycan-bd-like"/>
</dbReference>
<dbReference type="Gene3D" id="1.10.101.10">
    <property type="entry name" value="PGBD-like superfamily/PGBD"/>
    <property type="match status" value="1"/>
</dbReference>
<dbReference type="SMART" id="SM00701">
    <property type="entry name" value="PGRP"/>
    <property type="match status" value="1"/>
</dbReference>
<dbReference type="AlphaFoldDB" id="A0A4R2QXA8"/>
<dbReference type="InterPro" id="IPR036505">
    <property type="entry name" value="Amidase/PGRP_sf"/>
</dbReference>
<dbReference type="InterPro" id="IPR036366">
    <property type="entry name" value="PGBDSf"/>
</dbReference>
<dbReference type="SUPFAM" id="SSF47090">
    <property type="entry name" value="PGBD-like"/>
    <property type="match status" value="1"/>
</dbReference>
<gene>
    <name evidence="4" type="ORF">EV191_10218</name>
</gene>